<protein>
    <recommendedName>
        <fullName evidence="3">DUF432 domain-containing protein</fullName>
    </recommendedName>
</protein>
<dbReference type="Proteomes" id="UP000291213">
    <property type="component" value="Unassembled WGS sequence"/>
</dbReference>
<dbReference type="InterPro" id="IPR007366">
    <property type="entry name" value="DUF432"/>
</dbReference>
<comment type="caution">
    <text evidence="1">The sequence shown here is derived from an EMBL/GenBank/DDBJ whole genome shotgun (WGS) entry which is preliminary data.</text>
</comment>
<dbReference type="Pfam" id="PF04254">
    <property type="entry name" value="DUF432"/>
    <property type="match status" value="1"/>
</dbReference>
<proteinExistence type="predicted"/>
<gene>
    <name evidence="1" type="ORF">apy_12670</name>
</gene>
<dbReference type="OrthoDB" id="373615at2157"/>
<evidence type="ECO:0008006" key="3">
    <source>
        <dbReference type="Google" id="ProtNLM"/>
    </source>
</evidence>
<dbReference type="AlphaFoldDB" id="A0A401HB09"/>
<reference evidence="1 2" key="1">
    <citation type="submission" date="2017-02" db="EMBL/GenBank/DDBJ databases">
        <title>isolation and characterization of a novel temperate virus Aeropyrum globular virus 1 infecting hyperthermophilic archaeon Aeropyrum.</title>
        <authorList>
            <person name="Yumiya M."/>
            <person name="Yoshida T."/>
            <person name="Sako Y."/>
        </authorList>
    </citation>
    <scope>NUCLEOTIDE SEQUENCE [LARGE SCALE GENOMIC DNA]</scope>
    <source>
        <strain evidence="1 2">YK1-12-2013</strain>
    </source>
</reference>
<evidence type="ECO:0000313" key="2">
    <source>
        <dbReference type="Proteomes" id="UP000291213"/>
    </source>
</evidence>
<organism evidence="1 2">
    <name type="scientific">Aeropyrum pernix</name>
    <dbReference type="NCBI Taxonomy" id="56636"/>
    <lineage>
        <taxon>Archaea</taxon>
        <taxon>Thermoproteota</taxon>
        <taxon>Thermoprotei</taxon>
        <taxon>Desulfurococcales</taxon>
        <taxon>Desulfurococcaceae</taxon>
        <taxon>Aeropyrum</taxon>
    </lineage>
</organism>
<dbReference type="RefSeq" id="WP_131160505.1">
    <property type="nucleotide sequence ID" value="NZ_BDMD01000075.1"/>
</dbReference>
<accession>A0A401HB09</accession>
<sequence length="251" mass="27514">MVERTVSPRGESVFGFLSEGSRKNVYGSNIELSAADDSLVYERLDDSGNVVTRVTLAPGVRVMVAPYPPFLLPLQGRLNCLYMRLRSPVVVPPGDSFSIELKVPFDIAVIASSKGRHTLIDFFPPGGVVPKMAVYGSNVEGLLCRFWREEWQGPAASARLTIVNNADVQATVSRVVLPRRGLSMFYNPVTGGIVASPIRMSVRDIDSADVWLEEAEPGEGFIEVPLVERDRRLFEALGPLVPGRIAMIWGI</sequence>
<evidence type="ECO:0000313" key="1">
    <source>
        <dbReference type="EMBL" id="GBF09542.1"/>
    </source>
</evidence>
<dbReference type="EMBL" id="BDMD01000075">
    <property type="protein sequence ID" value="GBF09542.1"/>
    <property type="molecule type" value="Genomic_DNA"/>
</dbReference>
<name>A0A401HB09_AERPX</name>